<keyword evidence="3" id="KW-1185">Reference proteome</keyword>
<organism evidence="2 3">
    <name type="scientific">Botryotinia convoluta</name>
    <dbReference type="NCBI Taxonomy" id="54673"/>
    <lineage>
        <taxon>Eukaryota</taxon>
        <taxon>Fungi</taxon>
        <taxon>Dikarya</taxon>
        <taxon>Ascomycota</taxon>
        <taxon>Pezizomycotina</taxon>
        <taxon>Leotiomycetes</taxon>
        <taxon>Helotiales</taxon>
        <taxon>Sclerotiniaceae</taxon>
        <taxon>Botryotinia</taxon>
    </lineage>
</organism>
<gene>
    <name evidence="2" type="ORF">BCON_0059g00310</name>
</gene>
<evidence type="ECO:0000313" key="3">
    <source>
        <dbReference type="Proteomes" id="UP000297527"/>
    </source>
</evidence>
<name>A0A4Z1IER0_9HELO</name>
<evidence type="ECO:0000256" key="1">
    <source>
        <dbReference type="SAM" id="MobiDB-lite"/>
    </source>
</evidence>
<protein>
    <submittedName>
        <fullName evidence="2">Uncharacterized protein</fullName>
    </submittedName>
</protein>
<sequence>MADPTEESISTRVPPASPKNKAQSSVSTDFLNSANLFYEKSEEVAKCTPGGLEALKKMSLEQQRSYRKSATPNIGKESAQAELAAVVAGNLMF</sequence>
<dbReference type="EMBL" id="PQXN01000059">
    <property type="protein sequence ID" value="TGO58052.1"/>
    <property type="molecule type" value="Genomic_DNA"/>
</dbReference>
<dbReference type="Proteomes" id="UP000297527">
    <property type="component" value="Unassembled WGS sequence"/>
</dbReference>
<reference evidence="2 3" key="1">
    <citation type="submission" date="2017-12" db="EMBL/GenBank/DDBJ databases">
        <title>Comparative genomics of Botrytis spp.</title>
        <authorList>
            <person name="Valero-Jimenez C.A."/>
            <person name="Tapia P."/>
            <person name="Veloso J."/>
            <person name="Silva-Moreno E."/>
            <person name="Staats M."/>
            <person name="Valdes J.H."/>
            <person name="Van Kan J.A.L."/>
        </authorList>
    </citation>
    <scope>NUCLEOTIDE SEQUENCE [LARGE SCALE GENOMIC DNA]</scope>
    <source>
        <strain evidence="2 3">MUCL11595</strain>
    </source>
</reference>
<dbReference type="AlphaFoldDB" id="A0A4Z1IER0"/>
<proteinExistence type="predicted"/>
<accession>A0A4Z1IER0</accession>
<comment type="caution">
    <text evidence="2">The sequence shown here is derived from an EMBL/GenBank/DDBJ whole genome shotgun (WGS) entry which is preliminary data.</text>
</comment>
<evidence type="ECO:0000313" key="2">
    <source>
        <dbReference type="EMBL" id="TGO58052.1"/>
    </source>
</evidence>
<feature type="region of interest" description="Disordered" evidence="1">
    <location>
        <begin position="1"/>
        <end position="26"/>
    </location>
</feature>
<dbReference type="OrthoDB" id="5416609at2759"/>